<dbReference type="GO" id="GO:0000156">
    <property type="term" value="F:phosphorelay response regulator activity"/>
    <property type="evidence" value="ECO:0007669"/>
    <property type="project" value="TreeGrafter"/>
</dbReference>
<keyword evidence="1 6" id="KW-0597">Phosphoprotein</keyword>
<keyword evidence="11" id="KW-1185">Reference proteome</keyword>
<keyword evidence="4 7" id="KW-0238">DNA-binding</keyword>
<name>A0A1S1V654_9FIRM</name>
<protein>
    <submittedName>
        <fullName evidence="10">Transcriptional regulatory protein YycF</fullName>
    </submittedName>
</protein>
<dbReference type="FunFam" id="3.40.50.2300:FF:000001">
    <property type="entry name" value="DNA-binding response regulator PhoB"/>
    <property type="match status" value="1"/>
</dbReference>
<evidence type="ECO:0000256" key="3">
    <source>
        <dbReference type="ARBA" id="ARBA00023015"/>
    </source>
</evidence>
<dbReference type="Pfam" id="PF00072">
    <property type="entry name" value="Response_reg"/>
    <property type="match status" value="1"/>
</dbReference>
<dbReference type="STRING" id="39480.EUAN_14800"/>
<dbReference type="Proteomes" id="UP000180254">
    <property type="component" value="Unassembled WGS sequence"/>
</dbReference>
<feature type="domain" description="OmpR/PhoB-type" evidence="9">
    <location>
        <begin position="128"/>
        <end position="224"/>
    </location>
</feature>
<keyword evidence="5" id="KW-0804">Transcription</keyword>
<proteinExistence type="predicted"/>
<evidence type="ECO:0000256" key="4">
    <source>
        <dbReference type="ARBA" id="ARBA00023125"/>
    </source>
</evidence>
<sequence>MGKRIMIAEDEDRIREIVAEYLEDDGHEVVQAENGREAIVLFDKYSIDLAIIDIMMPEIDGWSVCKKLRNCSDVPIIIITARSDDDDKLMGFELGADDYVTKPFSPKVLNARVKSLLKRANGTVGANPDILKLGDLVVERRSYTAKLRGENLNLTTREYEVLKQLMENQGSVLTRDYLLDTIWGEDYFGDGRIVDAHIKKIRKKLKDYSPNIKTVLRVGYKLELDI</sequence>
<dbReference type="PANTHER" id="PTHR48111:SF73">
    <property type="entry name" value="ALKALINE PHOSPHATASE SYNTHESIS TRANSCRIPTIONAL REGULATORY PROTEIN PHOP"/>
    <property type="match status" value="1"/>
</dbReference>
<evidence type="ECO:0000313" key="11">
    <source>
        <dbReference type="Proteomes" id="UP000180254"/>
    </source>
</evidence>
<feature type="domain" description="Response regulatory" evidence="8">
    <location>
        <begin position="4"/>
        <end position="117"/>
    </location>
</feature>
<evidence type="ECO:0000259" key="8">
    <source>
        <dbReference type="PROSITE" id="PS50110"/>
    </source>
</evidence>
<evidence type="ECO:0000256" key="2">
    <source>
        <dbReference type="ARBA" id="ARBA00023012"/>
    </source>
</evidence>
<comment type="caution">
    <text evidence="10">The sequence shown here is derived from an EMBL/GenBank/DDBJ whole genome shotgun (WGS) entry which is preliminary data.</text>
</comment>
<reference evidence="10 11" key="1">
    <citation type="submission" date="2016-09" db="EMBL/GenBank/DDBJ databases">
        <title>Genome sequence of Eubacterium angustum.</title>
        <authorList>
            <person name="Poehlein A."/>
            <person name="Daniel R."/>
        </authorList>
    </citation>
    <scope>NUCLEOTIDE SEQUENCE [LARGE SCALE GENOMIC DNA]</scope>
    <source>
        <strain evidence="10 11">DSM 1989</strain>
    </source>
</reference>
<dbReference type="EMBL" id="MKIE01000005">
    <property type="protein sequence ID" value="OHW62032.1"/>
    <property type="molecule type" value="Genomic_DNA"/>
</dbReference>
<evidence type="ECO:0000256" key="5">
    <source>
        <dbReference type="ARBA" id="ARBA00023163"/>
    </source>
</evidence>
<accession>A0A1S1V654</accession>
<dbReference type="PROSITE" id="PS50110">
    <property type="entry name" value="RESPONSE_REGULATORY"/>
    <property type="match status" value="1"/>
</dbReference>
<dbReference type="OrthoDB" id="9790442at2"/>
<keyword evidence="3" id="KW-0805">Transcription regulation</keyword>
<dbReference type="PANTHER" id="PTHR48111">
    <property type="entry name" value="REGULATOR OF RPOS"/>
    <property type="match status" value="1"/>
</dbReference>
<dbReference type="InterPro" id="IPR001867">
    <property type="entry name" value="OmpR/PhoB-type_DNA-bd"/>
</dbReference>
<organism evidence="10 11">
    <name type="scientific">Andreesenia angusta</name>
    <dbReference type="NCBI Taxonomy" id="39480"/>
    <lineage>
        <taxon>Bacteria</taxon>
        <taxon>Bacillati</taxon>
        <taxon>Bacillota</taxon>
        <taxon>Tissierellia</taxon>
        <taxon>Tissierellales</taxon>
        <taxon>Gottschalkiaceae</taxon>
        <taxon>Andreesenia</taxon>
    </lineage>
</organism>
<dbReference type="Gene3D" id="3.40.50.2300">
    <property type="match status" value="1"/>
</dbReference>
<dbReference type="Gene3D" id="6.10.250.690">
    <property type="match status" value="1"/>
</dbReference>
<dbReference type="Gene3D" id="1.10.10.10">
    <property type="entry name" value="Winged helix-like DNA-binding domain superfamily/Winged helix DNA-binding domain"/>
    <property type="match status" value="1"/>
</dbReference>
<gene>
    <name evidence="10" type="primary">yycF_1</name>
    <name evidence="10" type="ORF">EUAN_14800</name>
</gene>
<dbReference type="CDD" id="cd00383">
    <property type="entry name" value="trans_reg_C"/>
    <property type="match status" value="1"/>
</dbReference>
<dbReference type="RefSeq" id="WP_071063221.1">
    <property type="nucleotide sequence ID" value="NZ_MKIE01000005.1"/>
</dbReference>
<dbReference type="InterPro" id="IPR036388">
    <property type="entry name" value="WH-like_DNA-bd_sf"/>
</dbReference>
<dbReference type="CDD" id="cd17574">
    <property type="entry name" value="REC_OmpR"/>
    <property type="match status" value="1"/>
</dbReference>
<dbReference type="InterPro" id="IPR011006">
    <property type="entry name" value="CheY-like_superfamily"/>
</dbReference>
<keyword evidence="2" id="KW-0902">Two-component regulatory system</keyword>
<dbReference type="GO" id="GO:0006355">
    <property type="term" value="P:regulation of DNA-templated transcription"/>
    <property type="evidence" value="ECO:0007669"/>
    <property type="project" value="InterPro"/>
</dbReference>
<evidence type="ECO:0000256" key="1">
    <source>
        <dbReference type="ARBA" id="ARBA00022553"/>
    </source>
</evidence>
<feature type="DNA-binding region" description="OmpR/PhoB-type" evidence="7">
    <location>
        <begin position="128"/>
        <end position="224"/>
    </location>
</feature>
<feature type="modified residue" description="4-aspartylphosphate" evidence="6">
    <location>
        <position position="53"/>
    </location>
</feature>
<evidence type="ECO:0000256" key="6">
    <source>
        <dbReference type="PROSITE-ProRule" id="PRU00169"/>
    </source>
</evidence>
<dbReference type="GO" id="GO:0005829">
    <property type="term" value="C:cytosol"/>
    <property type="evidence" value="ECO:0007669"/>
    <property type="project" value="TreeGrafter"/>
</dbReference>
<dbReference type="SUPFAM" id="SSF52172">
    <property type="entry name" value="CheY-like"/>
    <property type="match status" value="1"/>
</dbReference>
<dbReference type="GO" id="GO:0000976">
    <property type="term" value="F:transcription cis-regulatory region binding"/>
    <property type="evidence" value="ECO:0007669"/>
    <property type="project" value="TreeGrafter"/>
</dbReference>
<dbReference type="PROSITE" id="PS51755">
    <property type="entry name" value="OMPR_PHOB"/>
    <property type="match status" value="1"/>
</dbReference>
<dbReference type="SMART" id="SM00448">
    <property type="entry name" value="REC"/>
    <property type="match status" value="1"/>
</dbReference>
<evidence type="ECO:0000313" key="10">
    <source>
        <dbReference type="EMBL" id="OHW62032.1"/>
    </source>
</evidence>
<evidence type="ECO:0000256" key="7">
    <source>
        <dbReference type="PROSITE-ProRule" id="PRU01091"/>
    </source>
</evidence>
<dbReference type="SMART" id="SM00862">
    <property type="entry name" value="Trans_reg_C"/>
    <property type="match status" value="1"/>
</dbReference>
<dbReference type="GO" id="GO:0032993">
    <property type="term" value="C:protein-DNA complex"/>
    <property type="evidence" value="ECO:0007669"/>
    <property type="project" value="TreeGrafter"/>
</dbReference>
<dbReference type="AlphaFoldDB" id="A0A1S1V654"/>
<dbReference type="Pfam" id="PF00486">
    <property type="entry name" value="Trans_reg_C"/>
    <property type="match status" value="1"/>
</dbReference>
<dbReference type="InterPro" id="IPR001789">
    <property type="entry name" value="Sig_transdc_resp-reg_receiver"/>
</dbReference>
<dbReference type="InterPro" id="IPR039420">
    <property type="entry name" value="WalR-like"/>
</dbReference>
<evidence type="ECO:0000259" key="9">
    <source>
        <dbReference type="PROSITE" id="PS51755"/>
    </source>
</evidence>